<name>A0A7S3R2S1_DUNTE</name>
<feature type="compositionally biased region" description="Low complexity" evidence="1">
    <location>
        <begin position="507"/>
        <end position="519"/>
    </location>
</feature>
<evidence type="ECO:0000256" key="1">
    <source>
        <dbReference type="SAM" id="MobiDB-lite"/>
    </source>
</evidence>
<gene>
    <name evidence="2" type="ORF">DTER00134_LOCUS15963</name>
</gene>
<feature type="region of interest" description="Disordered" evidence="1">
    <location>
        <begin position="45"/>
        <end position="66"/>
    </location>
</feature>
<accession>A0A7S3R2S1</accession>
<dbReference type="AlphaFoldDB" id="A0A7S3R2S1"/>
<feature type="compositionally biased region" description="Basic and acidic residues" evidence="1">
    <location>
        <begin position="795"/>
        <end position="806"/>
    </location>
</feature>
<feature type="region of interest" description="Disordered" evidence="1">
    <location>
        <begin position="746"/>
        <end position="838"/>
    </location>
</feature>
<organism evidence="2">
    <name type="scientific">Dunaliella tertiolecta</name>
    <name type="common">Green alga</name>
    <dbReference type="NCBI Taxonomy" id="3047"/>
    <lineage>
        <taxon>Eukaryota</taxon>
        <taxon>Viridiplantae</taxon>
        <taxon>Chlorophyta</taxon>
        <taxon>core chlorophytes</taxon>
        <taxon>Chlorophyceae</taxon>
        <taxon>CS clade</taxon>
        <taxon>Chlamydomonadales</taxon>
        <taxon>Dunaliellaceae</taxon>
        <taxon>Dunaliella</taxon>
    </lineage>
</organism>
<reference evidence="2" key="1">
    <citation type="submission" date="2021-01" db="EMBL/GenBank/DDBJ databases">
        <authorList>
            <person name="Corre E."/>
            <person name="Pelletier E."/>
            <person name="Niang G."/>
            <person name="Scheremetjew M."/>
            <person name="Finn R."/>
            <person name="Kale V."/>
            <person name="Holt S."/>
            <person name="Cochrane G."/>
            <person name="Meng A."/>
            <person name="Brown T."/>
            <person name="Cohen L."/>
        </authorList>
    </citation>
    <scope>NUCLEOTIDE SEQUENCE</scope>
    <source>
        <strain evidence="2">CCMP1320</strain>
    </source>
</reference>
<sequence length="1096" mass="115361">MLRAPGPLLFHHLDVPLADLAVRHLPLLCQAGSSGAPVCTALPSLSSNTNNEHPPNQHSALSPAPSLPLGGYHHQQVLGCSSPPPPPPQLSLLPWQQHQWQQWPLAAPMMQHQHLHQLQQHRGIKSKVEVDYQVMKMPLVDQYTGDPKNYIQLLLALKHAPNVSRLQQLVDNHSAQFDAPHVSAALTRLPKVARFRQDELIQRAISATSTRIPSFDPAAAYKRGGLIRMLPVPGAQARRAYREAAAPLVVQLLQMILGQESLPPGAHLNASKKARRGLIKNFTERNAANCVWALGTLHRNGVQISTRIKLMAVDRLLSVFAGRQGKQLPAEAKDASSRSLDIAQLVCGLSKLQVQPRKTWGQELLQTLAMQSAYNAQHFTARDVQMALHGFKSLGFAPRRFMDAMAERIVQLPRDFAPQGIATIMGLLAPPFRAYNAPHIAQLLLPPGSGAAAAASPLPAALHGSRLEALQCLAEGVAPQIVALTPHDLATMAGALAGIGAAYRRSAGSTNSSNLANSSSGGGSRSRSSHAEVAEGIPDWVATLGRLLSGKAVNQLGELQALHLAQVLDMVGALGMRDEALLETVANGILAEHQLSPTLPVPAAVSLIHTFASMGLLEGAGEQQQGSSSSHSIFGGSVDSHTPLKLGLLPSAPRVRGDGLDAPESTHLHALQGTPLRVRATAAVDRVLSVYTAPRAIQSMGGGHVASLISALAVLHRTCGVPSAALAPLLNPLMEHAEALLLPPQSHAELGSGDSERGGGRRGTGAQQDSGSSSSGSIENGTAADEQQQQQQLESVERKAADRASKAGEGVEEEQEGEEEGDGEEEGKSKGPVPRFTGPQLLHMLRSLNTLGACSMQVALAAVQSARDMMLAEDPSSLPAVVEIACEACAGGAPADEHTAGVLSESYVNAMAGAHSVVSTENGLATPHVLQRAGDLDGDEGAGAPNLGIPQLGQLLWYVDHAGCMSDVLLEAAAEQLLQQLPSAPWNDGPDDSSSGSDRTWMLAVSEKNEAAAAAVARALAQCINVFGPDQSVLDSQQGKGRRAAALQAVQQALLRPGLLPTLSTPDLEAIMDSASPSEQAGELSAACRKLLKQRA</sequence>
<dbReference type="EMBL" id="HBIP01026432">
    <property type="protein sequence ID" value="CAE0500890.1"/>
    <property type="molecule type" value="Transcribed_RNA"/>
</dbReference>
<feature type="compositionally biased region" description="Polar residues" evidence="1">
    <location>
        <begin position="45"/>
        <end position="60"/>
    </location>
</feature>
<feature type="region of interest" description="Disordered" evidence="1">
    <location>
        <begin position="507"/>
        <end position="531"/>
    </location>
</feature>
<protein>
    <submittedName>
        <fullName evidence="2">Uncharacterized protein</fullName>
    </submittedName>
</protein>
<proteinExistence type="predicted"/>
<feature type="compositionally biased region" description="Acidic residues" evidence="1">
    <location>
        <begin position="810"/>
        <end position="825"/>
    </location>
</feature>
<evidence type="ECO:0000313" key="2">
    <source>
        <dbReference type="EMBL" id="CAE0500890.1"/>
    </source>
</evidence>